<evidence type="ECO:0000313" key="3">
    <source>
        <dbReference type="EMBL" id="QKX56712.1"/>
    </source>
</evidence>
<dbReference type="PANTHER" id="PTHR28083:SF1">
    <property type="entry name" value="GOOD FOR FULL DBP5 ACTIVITY PROTEIN 2"/>
    <property type="match status" value="1"/>
</dbReference>
<dbReference type="GO" id="GO:0005634">
    <property type="term" value="C:nucleus"/>
    <property type="evidence" value="ECO:0007669"/>
    <property type="project" value="TreeGrafter"/>
</dbReference>
<name>A0A7H8QS13_TALRU</name>
<dbReference type="InterPro" id="IPR048519">
    <property type="entry name" value="Gfd2/YDR514C-like_C"/>
</dbReference>
<gene>
    <name evidence="3" type="ORF">TRUGW13939_03818</name>
</gene>
<feature type="compositionally biased region" description="Basic and acidic residues" evidence="1">
    <location>
        <begin position="69"/>
        <end position="79"/>
    </location>
</feature>
<dbReference type="InterPro" id="IPR040151">
    <property type="entry name" value="Gfd2/YDR514C-like"/>
</dbReference>
<dbReference type="EMBL" id="CP055899">
    <property type="protein sequence ID" value="QKX56712.1"/>
    <property type="molecule type" value="Genomic_DNA"/>
</dbReference>
<dbReference type="KEGG" id="trg:TRUGW13939_03818"/>
<feature type="compositionally biased region" description="Polar residues" evidence="1">
    <location>
        <begin position="234"/>
        <end position="243"/>
    </location>
</feature>
<dbReference type="PANTHER" id="PTHR28083">
    <property type="entry name" value="GOOD FOR FULL DBP5 ACTIVITY PROTEIN 2"/>
    <property type="match status" value="1"/>
</dbReference>
<dbReference type="Proteomes" id="UP000509510">
    <property type="component" value="Chromosome II"/>
</dbReference>
<protein>
    <recommendedName>
        <fullName evidence="2">Gfd2/YDR514C-like C-terminal domain-containing protein</fullName>
    </recommendedName>
</protein>
<dbReference type="GO" id="GO:0003676">
    <property type="term" value="F:nucleic acid binding"/>
    <property type="evidence" value="ECO:0007669"/>
    <property type="project" value="InterPro"/>
</dbReference>
<feature type="region of interest" description="Disordered" evidence="1">
    <location>
        <begin position="25"/>
        <end position="90"/>
    </location>
</feature>
<proteinExistence type="predicted"/>
<dbReference type="Gene3D" id="3.30.420.10">
    <property type="entry name" value="Ribonuclease H-like superfamily/Ribonuclease H"/>
    <property type="match status" value="1"/>
</dbReference>
<organism evidence="3 4">
    <name type="scientific">Talaromyces rugulosus</name>
    <name type="common">Penicillium rugulosum</name>
    <dbReference type="NCBI Taxonomy" id="121627"/>
    <lineage>
        <taxon>Eukaryota</taxon>
        <taxon>Fungi</taxon>
        <taxon>Dikarya</taxon>
        <taxon>Ascomycota</taxon>
        <taxon>Pezizomycotina</taxon>
        <taxon>Eurotiomycetes</taxon>
        <taxon>Eurotiomycetidae</taxon>
        <taxon>Eurotiales</taxon>
        <taxon>Trichocomaceae</taxon>
        <taxon>Talaromyces</taxon>
        <taxon>Talaromyces sect. Islandici</taxon>
    </lineage>
</organism>
<evidence type="ECO:0000259" key="2">
    <source>
        <dbReference type="Pfam" id="PF21762"/>
    </source>
</evidence>
<feature type="region of interest" description="Disordered" evidence="1">
    <location>
        <begin position="261"/>
        <end position="280"/>
    </location>
</feature>
<dbReference type="Pfam" id="PF21762">
    <property type="entry name" value="DEDDh_C"/>
    <property type="match status" value="1"/>
</dbReference>
<dbReference type="RefSeq" id="XP_035342890.1">
    <property type="nucleotide sequence ID" value="XM_035486997.1"/>
</dbReference>
<feature type="region of interest" description="Disordered" evidence="1">
    <location>
        <begin position="232"/>
        <end position="252"/>
    </location>
</feature>
<keyword evidence="4" id="KW-1185">Reference proteome</keyword>
<dbReference type="OrthoDB" id="5953249at2759"/>
<reference evidence="4" key="1">
    <citation type="submission" date="2020-06" db="EMBL/GenBank/DDBJ databases">
        <title>A chromosome-scale genome assembly of Talaromyces rugulosus W13939.</title>
        <authorList>
            <person name="Wang B."/>
            <person name="Guo L."/>
            <person name="Ye K."/>
            <person name="Wang L."/>
        </authorList>
    </citation>
    <scope>NUCLEOTIDE SEQUENCE [LARGE SCALE GENOMIC DNA]</scope>
    <source>
        <strain evidence="4">W13939</strain>
    </source>
</reference>
<evidence type="ECO:0000313" key="4">
    <source>
        <dbReference type="Proteomes" id="UP000509510"/>
    </source>
</evidence>
<evidence type="ECO:0000256" key="1">
    <source>
        <dbReference type="SAM" id="MobiDB-lite"/>
    </source>
</evidence>
<dbReference type="GeneID" id="55991321"/>
<dbReference type="SUPFAM" id="SSF53098">
    <property type="entry name" value="Ribonuclease H-like"/>
    <property type="match status" value="1"/>
</dbReference>
<sequence>MDMSERLSLLFAHDLSLLQKDTGLRVSNAEPTSTKEDQTDTEASAEGVYTGRQTLNMAAPGSNSSPMADQKRPKDKEEGGDGISSPTQYSMFDTGIQPSPTLIAHSFCPALAIAKLPYKYMRGEKSQAIGRCFFDQGLFWQRKWDLYYIFPPPDVSPRAILLLPAAQVQQLLNELNQAFKTNLSLPIDTDLGLLLPFVEDGTPRPHHLGQSCSREAKDELVAKIPESLSEESDLNGTVCGTSEDQSESAKAFRAKMEAGFDASKNKSKATRERKRAEKIDRHREWTQSLKRGQCYMGLHPRRVSQAENANIHEVTNQTEAPVTMSTLQLKQPAPFSFAYEPIFVCIDIESNERRHREITEIGISTLDTLDLVNVPPGKGGENWIRWIRSRHIRIRESAHVVNHTYVSGCPNRFDFGESEFISFRDASKTVEGCFNPPYSAQIPVKFVEQAPNGEKAKVTIETAIKEYKLRPRNIVLVGHGVQGDIDYLRILGCNIFADACHPKKSFQRLSKDNFQNPPPRLIDCLDTANMFQVLKRDTHHRALDTLLNSLGIIGWNLHNAGNDARYTLEAMVRIILNSRLALGGTPQIPQGDFLDWGMASAVETEQEKMADDTSETTTPYKAAWEAEVERRVAETVADSEMRVRDECKIWEIVTGWDSEHPPTADDFDGGDPKGVVLQRQRQKQFK</sequence>
<dbReference type="InterPro" id="IPR012337">
    <property type="entry name" value="RNaseH-like_sf"/>
</dbReference>
<feature type="compositionally biased region" description="Polar residues" evidence="1">
    <location>
        <begin position="51"/>
        <end position="67"/>
    </location>
</feature>
<feature type="region of interest" description="Disordered" evidence="1">
    <location>
        <begin position="655"/>
        <end position="686"/>
    </location>
</feature>
<dbReference type="AlphaFoldDB" id="A0A7H8QS13"/>
<feature type="domain" description="Gfd2/YDR514C-like C-terminal" evidence="2">
    <location>
        <begin position="342"/>
        <end position="574"/>
    </location>
</feature>
<accession>A0A7H8QS13</accession>
<dbReference type="InterPro" id="IPR036397">
    <property type="entry name" value="RNaseH_sf"/>
</dbReference>